<feature type="transmembrane region" description="Helical" evidence="1">
    <location>
        <begin position="12"/>
        <end position="36"/>
    </location>
</feature>
<evidence type="ECO:0000256" key="1">
    <source>
        <dbReference type="SAM" id="Phobius"/>
    </source>
</evidence>
<feature type="transmembrane region" description="Helical" evidence="1">
    <location>
        <begin position="56"/>
        <end position="80"/>
    </location>
</feature>
<gene>
    <name evidence="2" type="ORF">SAMN03080599_02014</name>
</gene>
<dbReference type="RefSeq" id="WP_092591084.1">
    <property type="nucleotide sequence ID" value="NZ_FMWL01000009.1"/>
</dbReference>
<dbReference type="Proteomes" id="UP000199208">
    <property type="component" value="Unassembled WGS sequence"/>
</dbReference>
<sequence>MKKRIEDVVSAIFSIFILIAILGGGIVFLMFAAALIVGGEMGSSIAVSAKSVVMPYFIRAATIGTLAGLVSFYLTGLHALSIEKKSE</sequence>
<evidence type="ECO:0000313" key="3">
    <source>
        <dbReference type="Proteomes" id="UP000199208"/>
    </source>
</evidence>
<dbReference type="STRING" id="1120920.SAMN03080599_02014"/>
<organism evidence="2 3">
    <name type="scientific">Acidaminobacter hydrogenoformans DSM 2784</name>
    <dbReference type="NCBI Taxonomy" id="1120920"/>
    <lineage>
        <taxon>Bacteria</taxon>
        <taxon>Bacillati</taxon>
        <taxon>Bacillota</taxon>
        <taxon>Clostridia</taxon>
        <taxon>Peptostreptococcales</taxon>
        <taxon>Acidaminobacteraceae</taxon>
        <taxon>Acidaminobacter</taxon>
    </lineage>
</organism>
<keyword evidence="1" id="KW-0472">Membrane</keyword>
<evidence type="ECO:0000313" key="2">
    <source>
        <dbReference type="EMBL" id="SCZ79921.1"/>
    </source>
</evidence>
<dbReference type="EMBL" id="FMWL01000009">
    <property type="protein sequence ID" value="SCZ79921.1"/>
    <property type="molecule type" value="Genomic_DNA"/>
</dbReference>
<name>A0A1G5S2E3_9FIRM</name>
<dbReference type="OrthoDB" id="2970823at2"/>
<protein>
    <submittedName>
        <fullName evidence="2">Uncharacterized protein</fullName>
    </submittedName>
</protein>
<dbReference type="AlphaFoldDB" id="A0A1G5S2E3"/>
<proteinExistence type="predicted"/>
<accession>A0A1G5S2E3</accession>
<keyword evidence="3" id="KW-1185">Reference proteome</keyword>
<keyword evidence="1" id="KW-1133">Transmembrane helix</keyword>
<reference evidence="2 3" key="1">
    <citation type="submission" date="2016-10" db="EMBL/GenBank/DDBJ databases">
        <authorList>
            <person name="de Groot N.N."/>
        </authorList>
    </citation>
    <scope>NUCLEOTIDE SEQUENCE [LARGE SCALE GENOMIC DNA]</scope>
    <source>
        <strain evidence="2 3">DSM 2784</strain>
    </source>
</reference>
<keyword evidence="1" id="KW-0812">Transmembrane</keyword>